<evidence type="ECO:0008006" key="4">
    <source>
        <dbReference type="Google" id="ProtNLM"/>
    </source>
</evidence>
<dbReference type="EMBL" id="MGFY01000015">
    <property type="protein sequence ID" value="OGM16609.1"/>
    <property type="molecule type" value="Genomic_DNA"/>
</dbReference>
<dbReference type="Proteomes" id="UP000178401">
    <property type="component" value="Unassembled WGS sequence"/>
</dbReference>
<evidence type="ECO:0000256" key="1">
    <source>
        <dbReference type="SAM" id="Phobius"/>
    </source>
</evidence>
<evidence type="ECO:0000313" key="3">
    <source>
        <dbReference type="Proteomes" id="UP000178401"/>
    </source>
</evidence>
<proteinExistence type="predicted"/>
<feature type="transmembrane region" description="Helical" evidence="1">
    <location>
        <begin position="6"/>
        <end position="23"/>
    </location>
</feature>
<gene>
    <name evidence="2" type="ORF">A2V55_00610</name>
</gene>
<sequence>MNRRDIVIGFIILAVVAGIIYFVRRPKTTPIETPVATPSFEEQFENKFNTQIPENLEKVELKDVTGQDNSGLATRNFENGTFSLTVLADLPDLESNNFYEAWLSRGTVGQSNYSLISIGKLQIAKGGFLLDFNSNTNYSDYQEVIVSQETKLGNTPAKIILDGSF</sequence>
<reference evidence="2 3" key="1">
    <citation type="journal article" date="2016" name="Nat. Commun.">
        <title>Thousands of microbial genomes shed light on interconnected biogeochemical processes in an aquifer system.</title>
        <authorList>
            <person name="Anantharaman K."/>
            <person name="Brown C.T."/>
            <person name="Hug L.A."/>
            <person name="Sharon I."/>
            <person name="Castelle C.J."/>
            <person name="Probst A.J."/>
            <person name="Thomas B.C."/>
            <person name="Singh A."/>
            <person name="Wilkins M.J."/>
            <person name="Karaoz U."/>
            <person name="Brodie E.L."/>
            <person name="Williams K.H."/>
            <person name="Hubbard S.S."/>
            <person name="Banfield J.F."/>
        </authorList>
    </citation>
    <scope>NUCLEOTIDE SEQUENCE [LARGE SCALE GENOMIC DNA]</scope>
</reference>
<protein>
    <recommendedName>
        <fullName evidence="4">Anti-sigma factor</fullName>
    </recommendedName>
</protein>
<keyword evidence="1" id="KW-1133">Transmembrane helix</keyword>
<evidence type="ECO:0000313" key="2">
    <source>
        <dbReference type="EMBL" id="OGM16609.1"/>
    </source>
</evidence>
<comment type="caution">
    <text evidence="2">The sequence shown here is derived from an EMBL/GenBank/DDBJ whole genome shotgun (WGS) entry which is preliminary data.</text>
</comment>
<accession>A0A1F7XPC7</accession>
<keyword evidence="1" id="KW-0812">Transmembrane</keyword>
<dbReference type="AlphaFoldDB" id="A0A1F7XPC7"/>
<name>A0A1F7XPC7_9BACT</name>
<keyword evidence="1" id="KW-0472">Membrane</keyword>
<organism evidence="2 3">
    <name type="scientific">Candidatus Woesebacteria bacterium RBG_19FT_COMBO_37_29</name>
    <dbReference type="NCBI Taxonomy" id="1802486"/>
    <lineage>
        <taxon>Bacteria</taxon>
        <taxon>Candidatus Woeseibacteriota</taxon>
    </lineage>
</organism>